<feature type="compositionally biased region" description="Basic and acidic residues" evidence="11">
    <location>
        <begin position="279"/>
        <end position="289"/>
    </location>
</feature>
<dbReference type="Gene3D" id="3.30.565.10">
    <property type="entry name" value="Histidine kinase-like ATPase, C-terminal domain"/>
    <property type="match status" value="1"/>
</dbReference>
<feature type="compositionally biased region" description="Low complexity" evidence="11">
    <location>
        <begin position="1148"/>
        <end position="1173"/>
    </location>
</feature>
<feature type="compositionally biased region" description="Basic residues" evidence="11">
    <location>
        <begin position="1029"/>
        <end position="1039"/>
    </location>
</feature>
<keyword evidence="12" id="KW-0472">Membrane</keyword>
<evidence type="ECO:0000259" key="14">
    <source>
        <dbReference type="PROSITE" id="PS50885"/>
    </source>
</evidence>
<feature type="compositionally biased region" description="Low complexity" evidence="11">
    <location>
        <begin position="1040"/>
        <end position="1081"/>
    </location>
</feature>
<dbReference type="Proteomes" id="UP001165168">
    <property type="component" value="Unassembled WGS sequence"/>
</dbReference>
<dbReference type="SMART" id="SM00304">
    <property type="entry name" value="HAMP"/>
    <property type="match status" value="1"/>
</dbReference>
<feature type="compositionally biased region" description="Low complexity" evidence="11">
    <location>
        <begin position="905"/>
        <end position="920"/>
    </location>
</feature>
<dbReference type="InterPro" id="IPR050428">
    <property type="entry name" value="TCS_sensor_his_kinase"/>
</dbReference>
<dbReference type="InterPro" id="IPR003660">
    <property type="entry name" value="HAMP_dom"/>
</dbReference>
<feature type="region of interest" description="Disordered" evidence="11">
    <location>
        <begin position="1286"/>
        <end position="1322"/>
    </location>
</feature>
<evidence type="ECO:0000256" key="2">
    <source>
        <dbReference type="ARBA" id="ARBA00004370"/>
    </source>
</evidence>
<evidence type="ECO:0000313" key="18">
    <source>
        <dbReference type="Proteomes" id="UP001165168"/>
    </source>
</evidence>
<keyword evidence="6 12" id="KW-0812">Transmembrane</keyword>
<evidence type="ECO:0000259" key="13">
    <source>
        <dbReference type="PROSITE" id="PS50109"/>
    </source>
</evidence>
<feature type="region of interest" description="Disordered" evidence="11">
    <location>
        <begin position="689"/>
        <end position="729"/>
    </location>
</feature>
<feature type="region of interest" description="Disordered" evidence="11">
    <location>
        <begin position="1015"/>
        <end position="1187"/>
    </location>
</feature>
<evidence type="ECO:0000256" key="3">
    <source>
        <dbReference type="ARBA" id="ARBA00012438"/>
    </source>
</evidence>
<evidence type="ECO:0000313" key="17">
    <source>
        <dbReference type="Proteomes" id="UP000319068"/>
    </source>
</evidence>
<feature type="domain" description="Histidine kinase" evidence="13">
    <location>
        <begin position="456"/>
        <end position="625"/>
    </location>
</feature>
<feature type="compositionally biased region" description="Basic and acidic residues" evidence="11">
    <location>
        <begin position="1015"/>
        <end position="1028"/>
    </location>
</feature>
<reference evidence="15" key="2">
    <citation type="submission" date="2023-03" db="EMBL/GenBank/DDBJ databases">
        <title>Cellulosimicrobium cellulans NBRC 103059.</title>
        <authorList>
            <person name="Ichikawa N."/>
            <person name="Sato H."/>
            <person name="Tonouchi N."/>
        </authorList>
    </citation>
    <scope>NUCLEOTIDE SEQUENCE</scope>
    <source>
        <strain evidence="15">NBRC 103059</strain>
    </source>
</reference>
<feature type="region of interest" description="Disordered" evidence="11">
    <location>
        <begin position="261"/>
        <end position="289"/>
    </location>
</feature>
<evidence type="ECO:0000256" key="6">
    <source>
        <dbReference type="ARBA" id="ARBA00022692"/>
    </source>
</evidence>
<feature type="compositionally biased region" description="Low complexity" evidence="11">
    <location>
        <begin position="715"/>
        <end position="728"/>
    </location>
</feature>
<feature type="domain" description="HAMP" evidence="14">
    <location>
        <begin position="334"/>
        <end position="402"/>
    </location>
</feature>
<reference evidence="16 17" key="1">
    <citation type="submission" date="2019-07" db="EMBL/GenBank/DDBJ databases">
        <title>Complete Genome Sequence and Methylome Analysis of Arthrobacter luteus NEB113.</title>
        <authorList>
            <person name="Fomenkov A."/>
            <person name="Anton B.P."/>
            <person name="Vincze T."/>
            <person name="Roberts R.J."/>
        </authorList>
    </citation>
    <scope>NUCLEOTIDE SEQUENCE [LARGE SCALE GENOMIC DNA]</scope>
    <source>
        <strain evidence="16 17">NEB113</strain>
    </source>
</reference>
<dbReference type="InterPro" id="IPR003594">
    <property type="entry name" value="HATPase_dom"/>
</dbReference>
<evidence type="ECO:0000256" key="4">
    <source>
        <dbReference type="ARBA" id="ARBA00022553"/>
    </source>
</evidence>
<feature type="transmembrane region" description="Helical" evidence="12">
    <location>
        <begin position="311"/>
        <end position="333"/>
    </location>
</feature>
<evidence type="ECO:0000256" key="11">
    <source>
        <dbReference type="SAM" id="MobiDB-lite"/>
    </source>
</evidence>
<evidence type="ECO:0000256" key="10">
    <source>
        <dbReference type="SAM" id="Coils"/>
    </source>
</evidence>
<keyword evidence="9" id="KW-0902">Two-component regulatory system</keyword>
<keyword evidence="7" id="KW-0418">Kinase</keyword>
<gene>
    <name evidence="15" type="ORF">Ccel01_03720</name>
    <name evidence="16" type="ORF">FOG94_04620</name>
</gene>
<dbReference type="EC" id="2.7.13.3" evidence="3"/>
<dbReference type="PROSITE" id="PS50885">
    <property type="entry name" value="HAMP"/>
    <property type="match status" value="1"/>
</dbReference>
<feature type="region of interest" description="Disordered" evidence="11">
    <location>
        <begin position="851"/>
        <end position="985"/>
    </location>
</feature>
<organism evidence="15 18">
    <name type="scientific">Cellulosimicrobium cellulans</name>
    <name type="common">Arthrobacter luteus</name>
    <dbReference type="NCBI Taxonomy" id="1710"/>
    <lineage>
        <taxon>Bacteria</taxon>
        <taxon>Bacillati</taxon>
        <taxon>Actinomycetota</taxon>
        <taxon>Actinomycetes</taxon>
        <taxon>Micrococcales</taxon>
        <taxon>Promicromonosporaceae</taxon>
        <taxon>Cellulosimicrobium</taxon>
    </lineage>
</organism>
<dbReference type="GO" id="GO:0004673">
    <property type="term" value="F:protein histidine kinase activity"/>
    <property type="evidence" value="ECO:0007669"/>
    <property type="project" value="UniProtKB-EC"/>
</dbReference>
<dbReference type="EMBL" id="CP041694">
    <property type="protein sequence ID" value="QDP74543.1"/>
    <property type="molecule type" value="Genomic_DNA"/>
</dbReference>
<keyword evidence="10" id="KW-0175">Coiled coil</keyword>
<feature type="coiled-coil region" evidence="10">
    <location>
        <begin position="71"/>
        <end position="98"/>
    </location>
</feature>
<evidence type="ECO:0000256" key="1">
    <source>
        <dbReference type="ARBA" id="ARBA00000085"/>
    </source>
</evidence>
<dbReference type="PROSITE" id="PS50109">
    <property type="entry name" value="HIS_KIN"/>
    <property type="match status" value="1"/>
</dbReference>
<dbReference type="GO" id="GO:0005886">
    <property type="term" value="C:plasma membrane"/>
    <property type="evidence" value="ECO:0007669"/>
    <property type="project" value="TreeGrafter"/>
</dbReference>
<dbReference type="PANTHER" id="PTHR45436">
    <property type="entry name" value="SENSOR HISTIDINE KINASE YKOH"/>
    <property type="match status" value="1"/>
</dbReference>
<dbReference type="SMART" id="SM00387">
    <property type="entry name" value="HATPase_c"/>
    <property type="match status" value="1"/>
</dbReference>
<dbReference type="EMBL" id="BSTG01000001">
    <property type="protein sequence ID" value="GLY55770.1"/>
    <property type="molecule type" value="Genomic_DNA"/>
</dbReference>
<feature type="compositionally biased region" description="Polar residues" evidence="11">
    <location>
        <begin position="267"/>
        <end position="278"/>
    </location>
</feature>
<proteinExistence type="predicted"/>
<evidence type="ECO:0000313" key="15">
    <source>
        <dbReference type="EMBL" id="GLY55770.1"/>
    </source>
</evidence>
<dbReference type="Pfam" id="PF02518">
    <property type="entry name" value="HATPase_c"/>
    <property type="match status" value="1"/>
</dbReference>
<dbReference type="PANTHER" id="PTHR45436:SF5">
    <property type="entry name" value="SENSOR HISTIDINE KINASE TRCS"/>
    <property type="match status" value="1"/>
</dbReference>
<accession>A0AAV5P373</accession>
<evidence type="ECO:0000256" key="9">
    <source>
        <dbReference type="ARBA" id="ARBA00023012"/>
    </source>
</evidence>
<evidence type="ECO:0000256" key="12">
    <source>
        <dbReference type="SAM" id="Phobius"/>
    </source>
</evidence>
<dbReference type="InterPro" id="IPR036890">
    <property type="entry name" value="HATPase_C_sf"/>
</dbReference>
<evidence type="ECO:0000256" key="5">
    <source>
        <dbReference type="ARBA" id="ARBA00022679"/>
    </source>
</evidence>
<name>A0AAV5P373_CELCE</name>
<dbReference type="Gene3D" id="6.10.340.10">
    <property type="match status" value="1"/>
</dbReference>
<dbReference type="CDD" id="cd06225">
    <property type="entry name" value="HAMP"/>
    <property type="match status" value="1"/>
</dbReference>
<dbReference type="Pfam" id="PF00672">
    <property type="entry name" value="HAMP"/>
    <property type="match status" value="1"/>
</dbReference>
<dbReference type="SUPFAM" id="SSF55874">
    <property type="entry name" value="ATPase domain of HSP90 chaperone/DNA topoisomerase II/histidine kinase"/>
    <property type="match status" value="1"/>
</dbReference>
<comment type="subcellular location">
    <subcellularLocation>
        <location evidence="2">Membrane</location>
    </subcellularLocation>
</comment>
<comment type="catalytic activity">
    <reaction evidence="1">
        <text>ATP + protein L-histidine = ADP + protein N-phospho-L-histidine.</text>
        <dbReference type="EC" id="2.7.13.3"/>
    </reaction>
</comment>
<keyword evidence="5" id="KW-0808">Transferase</keyword>
<dbReference type="Pfam" id="PF08376">
    <property type="entry name" value="NIT"/>
    <property type="match status" value="1"/>
</dbReference>
<keyword evidence="4" id="KW-0597">Phosphoprotein</keyword>
<evidence type="ECO:0000256" key="7">
    <source>
        <dbReference type="ARBA" id="ARBA00022777"/>
    </source>
</evidence>
<feature type="compositionally biased region" description="Low complexity" evidence="11">
    <location>
        <begin position="941"/>
        <end position="955"/>
    </location>
</feature>
<evidence type="ECO:0000313" key="16">
    <source>
        <dbReference type="EMBL" id="QDP74543.1"/>
    </source>
</evidence>
<dbReference type="GO" id="GO:0000160">
    <property type="term" value="P:phosphorelay signal transduction system"/>
    <property type="evidence" value="ECO:0007669"/>
    <property type="project" value="UniProtKB-KW"/>
</dbReference>
<keyword evidence="17" id="KW-1185">Reference proteome</keyword>
<protein>
    <recommendedName>
        <fullName evidence="3">histidine kinase</fullName>
        <ecNumber evidence="3">2.7.13.3</ecNumber>
    </recommendedName>
</protein>
<dbReference type="InterPro" id="IPR005467">
    <property type="entry name" value="His_kinase_dom"/>
</dbReference>
<dbReference type="Proteomes" id="UP000319068">
    <property type="component" value="Chromosome"/>
</dbReference>
<dbReference type="InterPro" id="IPR013587">
    <property type="entry name" value="Nitrate/nitrite_sensing"/>
</dbReference>
<keyword evidence="8 12" id="KW-1133">Transmembrane helix</keyword>
<sequence length="1322" mass="139343">MLRRLSVRGKILAALAVPVLVLFAAAAIISAQAIGTARDASQTSALVAALAAQDAAGTEIAAERTYSFLDANSTRDTAEEAEAQMMAQREKTDRALDARDRAYERLNTSALDPRVRKAMADTIGDRSELVGVRQAIDRSGLGQLQRNSLYGDLIDAALDVPRTLADTTPDRSLAQYLDTYVLLDELLAQQALEQPLAGAVLQAAQAGQQSDTTNQQAAVLITTGNSLAGRTRAAVRQLPGEFRLETPTATYNQIRENLIGSRPAATPPSQAAQWPTLSQEDRDQTAPVRDAVRTETAEKASDLAAAATTRAVITILVTLAAVVASILVAGFIARAIVNPLRRLTDAAEDVRDQLPKLVEQVAVPGQGPGIDLAPITVESSDEVGQLATAFNDVNQTTIKVAREQAALRGSIAEMFVNVARRDQVLLNRQLAFLDDLERSEEDAGTLSNLFRLDHLATRMRRNAESLLVLAGIDSGRRVRQPMPASDVIRTASSEIELYDRVRLNLVVDPLMLGHNALNAAHLLAELLENATMFSEPHTPVEVTTGRDADFVHITVRDHGLGMTAEEIAEANRKVATHAASDVVGAQRLGLFVVGRLSERLGAKVRFSAGGDEQGTEVVVSFPAVLFVPDSNVPLPQPTDPLETSTQAAAQQLTSTGVMPALPAEPAAPAPAPVPAASAAAVEPEAPAAVPVDLDALTDGTTQTGMPRRRSRTVDPAAAAPSASFASGPQTGAIVLPPLATPALPDELPAADEAWIPPAEVAPAASALPSRSRAATTPVEPVSAEIPVLDVSTRSALFSSFRPVGERPVTENPVELPVAPDVTATDIPLVSDVPTAEAAVHHEVVWTPPEVAEQPAAPSAATGTEQAWAPEQAWTPEQPAEQTWTPEQPAEQAWTPEQPAEQAWTPEQPAEQAWEPEPAQETASAGWAPSSFADEPLDATRVVPPVAVQPEQPAAERAPLADRSQAATEVRPVAPSAPEQTTDVPVVAEGRAGDGAEEIPAELSFEALPRFEELMADLPTRRSLRESQARKRGLFGRRPRTTATPQATRPAGPSAEALASRPAVSTPAPAPAAAAPAASNPVAPAPAAPAPVQGAPAARQEPGAPARTSAFAPRTDLPAAPTPSFAPEAPAAPVQETRSLPPVQDDPYPAVRPSAPEPAPAAAWDAAPARDAASGYGPPSPLARRPVAESLEPLDAGYVSDSVEARSDWMASAVLYEEMSTLLQGSTDFQEATLADPNDGIYQPLKVDAAASGLARRSRGEERDGYVDRFTARIDRDPEQLRARLSAFQSATARGRVEGQDETSSTWNPEAMDYVPDSAPQAR</sequence>
<evidence type="ECO:0000256" key="8">
    <source>
        <dbReference type="ARBA" id="ARBA00022989"/>
    </source>
</evidence>